<evidence type="ECO:0000313" key="3">
    <source>
        <dbReference type="Proteomes" id="UP001254759"/>
    </source>
</evidence>
<keyword evidence="3" id="KW-1185">Reference proteome</keyword>
<dbReference type="Gene3D" id="3.40.50.720">
    <property type="entry name" value="NAD(P)-binding Rossmann-like Domain"/>
    <property type="match status" value="2"/>
</dbReference>
<dbReference type="SUPFAM" id="SSF51735">
    <property type="entry name" value="NAD(P)-binding Rossmann-fold domains"/>
    <property type="match status" value="1"/>
</dbReference>
<dbReference type="PANTHER" id="PTHR12126:SF11">
    <property type="entry name" value="NADH DEHYDROGENASE [UBIQUINONE] 1 ALPHA SUBCOMPLEX SUBUNIT 9, MITOCHONDRIAL"/>
    <property type="match status" value="1"/>
</dbReference>
<reference evidence="2 3" key="1">
    <citation type="submission" date="2023-07" db="EMBL/GenBank/DDBJ databases">
        <title>Sorghum-associated microbial communities from plants grown in Nebraska, USA.</title>
        <authorList>
            <person name="Schachtman D."/>
        </authorList>
    </citation>
    <scope>NUCLEOTIDE SEQUENCE [LARGE SCALE GENOMIC DNA]</scope>
    <source>
        <strain evidence="2 3">BE107</strain>
    </source>
</reference>
<evidence type="ECO:0000313" key="2">
    <source>
        <dbReference type="EMBL" id="MDR6839739.1"/>
    </source>
</evidence>
<protein>
    <submittedName>
        <fullName evidence="2">Nucleoside-diphosphate-sugar epimerase</fullName>
    </submittedName>
</protein>
<dbReference type="PANTHER" id="PTHR12126">
    <property type="entry name" value="NADH-UBIQUINONE OXIDOREDUCTASE 39 KDA SUBUNIT-RELATED"/>
    <property type="match status" value="1"/>
</dbReference>
<name>A0ABU1RLT8_9GAMM</name>
<organism evidence="2 3">
    <name type="scientific">Pseudoxanthomonas sacheonensis</name>
    <dbReference type="NCBI Taxonomy" id="443615"/>
    <lineage>
        <taxon>Bacteria</taxon>
        <taxon>Pseudomonadati</taxon>
        <taxon>Pseudomonadota</taxon>
        <taxon>Gammaproteobacteria</taxon>
        <taxon>Lysobacterales</taxon>
        <taxon>Lysobacteraceae</taxon>
        <taxon>Pseudoxanthomonas</taxon>
    </lineage>
</organism>
<sequence length="285" mass="31015">MRSALVFGGSGQIGLAVIERLLANDWRVTAVSRASQGDRGELRWLRGDLQRVPELPERVDAVFSLGPLDHFSYWYANTSLIAPRVIGFGSTSLETKQESEDQPERDVAARLRDAEARIFEAARQRQAGATVLRPTLVYGAGRDKTLTRIASLARRTGFFVLPYSADGLRQPVHVQDLADAALATVDAGNARGRSYALPGGETLAYAEMVKRTLASLQPPARLIRVPTPLFKAALAGAHAFGKMQSLGGAAVARMREDLVFDVEPARRDFGYSPRGFQPTDGMFSS</sequence>
<accession>A0ABU1RLT8</accession>
<dbReference type="InterPro" id="IPR001509">
    <property type="entry name" value="Epimerase_deHydtase"/>
</dbReference>
<dbReference type="RefSeq" id="WP_310089550.1">
    <property type="nucleotide sequence ID" value="NZ_JAVDTT010000001.1"/>
</dbReference>
<proteinExistence type="predicted"/>
<dbReference type="InterPro" id="IPR036291">
    <property type="entry name" value="NAD(P)-bd_dom_sf"/>
</dbReference>
<comment type="caution">
    <text evidence="2">The sequence shown here is derived from an EMBL/GenBank/DDBJ whole genome shotgun (WGS) entry which is preliminary data.</text>
</comment>
<dbReference type="InterPro" id="IPR051207">
    <property type="entry name" value="ComplexI_NDUFA9_subunit"/>
</dbReference>
<gene>
    <name evidence="2" type="ORF">J2W94_000003</name>
</gene>
<dbReference type="Proteomes" id="UP001254759">
    <property type="component" value="Unassembled WGS sequence"/>
</dbReference>
<dbReference type="EMBL" id="JAVDTT010000001">
    <property type="protein sequence ID" value="MDR6839739.1"/>
    <property type="molecule type" value="Genomic_DNA"/>
</dbReference>
<dbReference type="Pfam" id="PF01370">
    <property type="entry name" value="Epimerase"/>
    <property type="match status" value="1"/>
</dbReference>
<evidence type="ECO:0000259" key="1">
    <source>
        <dbReference type="Pfam" id="PF01370"/>
    </source>
</evidence>
<feature type="domain" description="NAD-dependent epimerase/dehydratase" evidence="1">
    <location>
        <begin position="4"/>
        <end position="65"/>
    </location>
</feature>